<evidence type="ECO:0000256" key="6">
    <source>
        <dbReference type="ARBA" id="ARBA00022989"/>
    </source>
</evidence>
<evidence type="ECO:0000256" key="4">
    <source>
        <dbReference type="ARBA" id="ARBA00022553"/>
    </source>
</evidence>
<evidence type="ECO:0000313" key="12">
    <source>
        <dbReference type="Proteomes" id="UP000799537"/>
    </source>
</evidence>
<keyword evidence="5 10" id="KW-0812">Transmembrane</keyword>
<feature type="transmembrane region" description="Helical" evidence="10">
    <location>
        <begin position="307"/>
        <end position="329"/>
    </location>
</feature>
<feature type="transmembrane region" description="Helical" evidence="10">
    <location>
        <begin position="511"/>
        <end position="530"/>
    </location>
</feature>
<keyword evidence="12" id="KW-1185">Reference proteome</keyword>
<feature type="region of interest" description="Disordered" evidence="9">
    <location>
        <begin position="1"/>
        <end position="54"/>
    </location>
</feature>
<keyword evidence="6 10" id="KW-1133">Transmembrane helix</keyword>
<feature type="transmembrane region" description="Helical" evidence="10">
    <location>
        <begin position="128"/>
        <end position="146"/>
    </location>
</feature>
<feature type="transmembrane region" description="Helical" evidence="10">
    <location>
        <begin position="425"/>
        <end position="445"/>
    </location>
</feature>
<feature type="compositionally biased region" description="Basic and acidic residues" evidence="9">
    <location>
        <begin position="21"/>
        <end position="35"/>
    </location>
</feature>
<comment type="subcellular location">
    <subcellularLocation>
        <location evidence="1">Membrane</location>
        <topology evidence="1">Multi-pass membrane protein</topology>
    </subcellularLocation>
</comment>
<accession>A0A6A6CMH7</accession>
<feature type="transmembrane region" description="Helical" evidence="10">
    <location>
        <begin position="167"/>
        <end position="186"/>
    </location>
</feature>
<dbReference type="GO" id="GO:0015851">
    <property type="term" value="P:nucleobase transport"/>
    <property type="evidence" value="ECO:0007669"/>
    <property type="project" value="UniProtKB-ARBA"/>
</dbReference>
<dbReference type="OrthoDB" id="5428495at2759"/>
<proteinExistence type="inferred from homology"/>
<feature type="transmembrane region" description="Helical" evidence="10">
    <location>
        <begin position="235"/>
        <end position="254"/>
    </location>
</feature>
<feature type="transmembrane region" description="Helical" evidence="10">
    <location>
        <begin position="274"/>
        <end position="295"/>
    </location>
</feature>
<dbReference type="Proteomes" id="UP000799537">
    <property type="component" value="Unassembled WGS sequence"/>
</dbReference>
<dbReference type="GO" id="GO:0000329">
    <property type="term" value="C:fungal-type vacuole membrane"/>
    <property type="evidence" value="ECO:0007669"/>
    <property type="project" value="TreeGrafter"/>
</dbReference>
<dbReference type="AlphaFoldDB" id="A0A6A6CMH7"/>
<dbReference type="GeneID" id="54569778"/>
<evidence type="ECO:0008006" key="13">
    <source>
        <dbReference type="Google" id="ProtNLM"/>
    </source>
</evidence>
<evidence type="ECO:0000256" key="5">
    <source>
        <dbReference type="ARBA" id="ARBA00022692"/>
    </source>
</evidence>
<gene>
    <name evidence="11" type="ORF">M409DRAFT_65428</name>
</gene>
<organism evidence="11 12">
    <name type="scientific">Zasmidium cellare ATCC 36951</name>
    <dbReference type="NCBI Taxonomy" id="1080233"/>
    <lineage>
        <taxon>Eukaryota</taxon>
        <taxon>Fungi</taxon>
        <taxon>Dikarya</taxon>
        <taxon>Ascomycota</taxon>
        <taxon>Pezizomycotina</taxon>
        <taxon>Dothideomycetes</taxon>
        <taxon>Dothideomycetidae</taxon>
        <taxon>Mycosphaerellales</taxon>
        <taxon>Mycosphaerellaceae</taxon>
        <taxon>Zasmidium</taxon>
    </lineage>
</organism>
<dbReference type="EMBL" id="ML993590">
    <property type="protein sequence ID" value="KAF2168447.1"/>
    <property type="molecule type" value="Genomic_DNA"/>
</dbReference>
<keyword evidence="3 8" id="KW-0813">Transport</keyword>
<evidence type="ECO:0000256" key="9">
    <source>
        <dbReference type="SAM" id="MobiDB-lite"/>
    </source>
</evidence>
<feature type="transmembrane region" description="Helical" evidence="10">
    <location>
        <begin position="206"/>
        <end position="228"/>
    </location>
</feature>
<feature type="transmembrane region" description="Helical" evidence="10">
    <location>
        <begin position="97"/>
        <end position="122"/>
    </location>
</feature>
<reference evidence="11" key="1">
    <citation type="journal article" date="2020" name="Stud. Mycol.">
        <title>101 Dothideomycetes genomes: a test case for predicting lifestyles and emergence of pathogens.</title>
        <authorList>
            <person name="Haridas S."/>
            <person name="Albert R."/>
            <person name="Binder M."/>
            <person name="Bloem J."/>
            <person name="Labutti K."/>
            <person name="Salamov A."/>
            <person name="Andreopoulos B."/>
            <person name="Baker S."/>
            <person name="Barry K."/>
            <person name="Bills G."/>
            <person name="Bluhm B."/>
            <person name="Cannon C."/>
            <person name="Castanera R."/>
            <person name="Culley D."/>
            <person name="Daum C."/>
            <person name="Ezra D."/>
            <person name="Gonzalez J."/>
            <person name="Henrissat B."/>
            <person name="Kuo A."/>
            <person name="Liang C."/>
            <person name="Lipzen A."/>
            <person name="Lutzoni F."/>
            <person name="Magnuson J."/>
            <person name="Mondo S."/>
            <person name="Nolan M."/>
            <person name="Ohm R."/>
            <person name="Pangilinan J."/>
            <person name="Park H.-J."/>
            <person name="Ramirez L."/>
            <person name="Alfaro M."/>
            <person name="Sun H."/>
            <person name="Tritt A."/>
            <person name="Yoshinaga Y."/>
            <person name="Zwiers L.-H."/>
            <person name="Turgeon B."/>
            <person name="Goodwin S."/>
            <person name="Spatafora J."/>
            <person name="Crous P."/>
            <person name="Grigoriev I."/>
        </authorList>
    </citation>
    <scope>NUCLEOTIDE SEQUENCE</scope>
    <source>
        <strain evidence="11">ATCC 36951</strain>
    </source>
</reference>
<keyword evidence="7 8" id="KW-0472">Membrane</keyword>
<dbReference type="RefSeq" id="XP_033669336.1">
    <property type="nucleotide sequence ID" value="XM_033816506.1"/>
</dbReference>
<feature type="transmembrane region" description="Helical" evidence="10">
    <location>
        <begin position="358"/>
        <end position="379"/>
    </location>
</feature>
<evidence type="ECO:0000256" key="3">
    <source>
        <dbReference type="ARBA" id="ARBA00022448"/>
    </source>
</evidence>
<dbReference type="Pfam" id="PF02133">
    <property type="entry name" value="Transp_cyt_pur"/>
    <property type="match status" value="1"/>
</dbReference>
<keyword evidence="4" id="KW-0597">Phosphoprotein</keyword>
<protein>
    <recommendedName>
        <fullName evidence="13">Purine-cytosine permease FCY21</fullName>
    </recommendedName>
</protein>
<evidence type="ECO:0000256" key="8">
    <source>
        <dbReference type="PIRNR" id="PIRNR002744"/>
    </source>
</evidence>
<evidence type="ECO:0000256" key="1">
    <source>
        <dbReference type="ARBA" id="ARBA00004141"/>
    </source>
</evidence>
<dbReference type="InterPro" id="IPR026030">
    <property type="entry name" value="Pur-cyt_permease_Fcy2/21/22"/>
</dbReference>
<evidence type="ECO:0000256" key="10">
    <source>
        <dbReference type="SAM" id="Phobius"/>
    </source>
</evidence>
<dbReference type="InterPro" id="IPR001248">
    <property type="entry name" value="Pur-cyt_permease"/>
</dbReference>
<evidence type="ECO:0000313" key="11">
    <source>
        <dbReference type="EMBL" id="KAF2168447.1"/>
    </source>
</evidence>
<feature type="compositionally biased region" description="Polar residues" evidence="9">
    <location>
        <begin position="1"/>
        <end position="20"/>
    </location>
</feature>
<feature type="transmembrane region" description="Helical" evidence="10">
    <location>
        <begin position="474"/>
        <end position="496"/>
    </location>
</feature>
<sequence length="537" mass="58897">MPPISPASSPEGTQHGQSIDQDIKTEPAYDVEKGAKQATPSEADSNTRPEARSSWAKQWLSRAERTLMKYNVEARGIQRVLPEDRHERTKFGFMQVFLLWFSINLEAVVLALGFLGPIVYYLPFTDSALLAVFGSITGALPVAYIATFGPRSGNRTMILTRFITGWYPTKLIVVLNLIIFMGYLLIDAVIGGQILSAVSTNGSLSVIVGIVIVSVITWIIATFGYSIFHLYERYAWLPQLIVLSILAGVAGPNFSLTSDPSAGLSSNVIAGNRLSFFSLCLAAQITYAGAAADFFVYYPSNVSRTKIFLATLAGLTLSSTFALVVGVGLGSGTATNPQWLDAYNISQGALIVEGFKPLGSFGSFCSVIVSLSLIGNMVPPTYASGIDFQALGRYWEKIPRVIWTAVAIIIPMICAIAGRAHLAEIFTNFLALMGYWVSIWMAIILEEHVVFRKWMGRGWDWEDWNDRRKLPVGIAALIAFLVGWVGAILCMAQVWYVGPLARLISEYGGDMGNYVGFAWAGVVYLPLRWLELRKFGR</sequence>
<name>A0A6A6CMH7_ZASCE</name>
<dbReference type="GO" id="GO:0005886">
    <property type="term" value="C:plasma membrane"/>
    <property type="evidence" value="ECO:0007669"/>
    <property type="project" value="TreeGrafter"/>
</dbReference>
<comment type="similarity">
    <text evidence="2 8">Belongs to the purine-cytosine permease (2.A.39) family.</text>
</comment>
<evidence type="ECO:0000256" key="2">
    <source>
        <dbReference type="ARBA" id="ARBA00008974"/>
    </source>
</evidence>
<dbReference type="PIRSF" id="PIRSF002744">
    <property type="entry name" value="Pur-cyt_permease"/>
    <property type="match status" value="1"/>
</dbReference>
<dbReference type="GO" id="GO:0022857">
    <property type="term" value="F:transmembrane transporter activity"/>
    <property type="evidence" value="ECO:0007669"/>
    <property type="project" value="InterPro"/>
</dbReference>
<feature type="transmembrane region" description="Helical" evidence="10">
    <location>
        <begin position="400"/>
        <end position="419"/>
    </location>
</feature>
<dbReference type="Gene3D" id="1.10.4160.10">
    <property type="entry name" value="Hydantoin permease"/>
    <property type="match status" value="1"/>
</dbReference>
<evidence type="ECO:0000256" key="7">
    <source>
        <dbReference type="ARBA" id="ARBA00023136"/>
    </source>
</evidence>
<dbReference type="FunFam" id="1.10.4160.10:FF:000002">
    <property type="entry name" value="Purine-cytosine permease fcyB"/>
    <property type="match status" value="1"/>
</dbReference>
<dbReference type="PANTHER" id="PTHR31806:SF8">
    <property type="entry name" value="TRANSPORTER, PUTATIVE (AFU_ORTHOLOGUE AFUA_2G03000)-RELATED"/>
    <property type="match status" value="1"/>
</dbReference>
<dbReference type="PANTHER" id="PTHR31806">
    <property type="entry name" value="PURINE-CYTOSINE PERMEASE FCY2-RELATED"/>
    <property type="match status" value="1"/>
</dbReference>